<dbReference type="EC" id="3.1.3.16" evidence="1"/>
<dbReference type="InterPro" id="IPR036457">
    <property type="entry name" value="PPM-type-like_dom_sf"/>
</dbReference>
<gene>
    <name evidence="2" type="ORF">LITE_LOCUS10319</name>
</gene>
<comment type="caution">
    <text evidence="2">The sequence shown here is derived from an EMBL/GenBank/DDBJ whole genome shotgun (WGS) entry which is preliminary data.</text>
</comment>
<dbReference type="GO" id="GO:0004722">
    <property type="term" value="F:protein serine/threonine phosphatase activity"/>
    <property type="evidence" value="ECO:0007669"/>
    <property type="project" value="UniProtKB-EC"/>
</dbReference>
<sequence>MDRFSLGFEFRLLPDKKRISGICRSEVSLCVGSHLIQHPNKVDSGSKFFVPDCSTLDDLFLCPDANSFHRWKRAGKDAFFVSSYNGGVLAVADGVSGWAEEDVYPSLFFFRELIANASGFVPDDEVSIIILALQIVAMLEGNGMLKFANVGDCGLKLIREGINLDSEVLANLARVHSLDSSYESPYALEARSKGIELPWWKKIFGMQPTGTADLLLFLLQHLWGV</sequence>
<keyword evidence="3" id="KW-1185">Reference proteome</keyword>
<evidence type="ECO:0000256" key="1">
    <source>
        <dbReference type="RuleBase" id="RU366020"/>
    </source>
</evidence>
<dbReference type="InterPro" id="IPR039123">
    <property type="entry name" value="PPTC7"/>
</dbReference>
<dbReference type="GO" id="GO:0009507">
    <property type="term" value="C:chloroplast"/>
    <property type="evidence" value="ECO:0007669"/>
    <property type="project" value="TreeGrafter"/>
</dbReference>
<reference evidence="2" key="1">
    <citation type="submission" date="2022-08" db="EMBL/GenBank/DDBJ databases">
        <authorList>
            <person name="Gutierrez-Valencia J."/>
        </authorList>
    </citation>
    <scope>NUCLEOTIDE SEQUENCE</scope>
</reference>
<organism evidence="2 3">
    <name type="scientific">Linum tenue</name>
    <dbReference type="NCBI Taxonomy" id="586396"/>
    <lineage>
        <taxon>Eukaryota</taxon>
        <taxon>Viridiplantae</taxon>
        <taxon>Streptophyta</taxon>
        <taxon>Embryophyta</taxon>
        <taxon>Tracheophyta</taxon>
        <taxon>Spermatophyta</taxon>
        <taxon>Magnoliopsida</taxon>
        <taxon>eudicotyledons</taxon>
        <taxon>Gunneridae</taxon>
        <taxon>Pentapetalae</taxon>
        <taxon>rosids</taxon>
        <taxon>fabids</taxon>
        <taxon>Malpighiales</taxon>
        <taxon>Linaceae</taxon>
        <taxon>Linum</taxon>
    </lineage>
</organism>
<comment type="cofactor">
    <cofactor evidence="1">
        <name>Mg(2+)</name>
        <dbReference type="ChEBI" id="CHEBI:18420"/>
    </cofactor>
</comment>
<keyword evidence="1" id="KW-0904">Protein phosphatase</keyword>
<keyword evidence="1" id="KW-0460">Magnesium</keyword>
<keyword evidence="1" id="KW-0464">Manganese</keyword>
<protein>
    <recommendedName>
        <fullName evidence="1">Protein phosphatase</fullName>
        <ecNumber evidence="1">3.1.3.16</ecNumber>
    </recommendedName>
</protein>
<dbReference type="EMBL" id="CAMGYJ010000004">
    <property type="protein sequence ID" value="CAI0399466.1"/>
    <property type="molecule type" value="Genomic_DNA"/>
</dbReference>
<keyword evidence="1" id="KW-0479">Metal-binding</keyword>
<dbReference type="AlphaFoldDB" id="A0AAV0IPD7"/>
<comment type="catalytic activity">
    <reaction evidence="1">
        <text>O-phospho-L-threonyl-[protein] + H2O = L-threonyl-[protein] + phosphate</text>
        <dbReference type="Rhea" id="RHEA:47004"/>
        <dbReference type="Rhea" id="RHEA-COMP:11060"/>
        <dbReference type="Rhea" id="RHEA-COMP:11605"/>
        <dbReference type="ChEBI" id="CHEBI:15377"/>
        <dbReference type="ChEBI" id="CHEBI:30013"/>
        <dbReference type="ChEBI" id="CHEBI:43474"/>
        <dbReference type="ChEBI" id="CHEBI:61977"/>
        <dbReference type="EC" id="3.1.3.16"/>
    </reaction>
</comment>
<evidence type="ECO:0000313" key="3">
    <source>
        <dbReference type="Proteomes" id="UP001154282"/>
    </source>
</evidence>
<proteinExistence type="inferred from homology"/>
<dbReference type="SUPFAM" id="SSF81606">
    <property type="entry name" value="PP2C-like"/>
    <property type="match status" value="1"/>
</dbReference>
<comment type="cofactor">
    <cofactor evidence="1">
        <name>Mn(2+)</name>
        <dbReference type="ChEBI" id="CHEBI:29035"/>
    </cofactor>
</comment>
<dbReference type="PANTHER" id="PTHR12320">
    <property type="entry name" value="PROTEIN PHOSPHATASE 2C"/>
    <property type="match status" value="1"/>
</dbReference>
<dbReference type="GO" id="GO:0046872">
    <property type="term" value="F:metal ion binding"/>
    <property type="evidence" value="ECO:0007669"/>
    <property type="project" value="UniProtKB-UniRule"/>
</dbReference>
<accession>A0AAV0IPD7</accession>
<dbReference type="Proteomes" id="UP001154282">
    <property type="component" value="Unassembled WGS sequence"/>
</dbReference>
<comment type="similarity">
    <text evidence="1">Belongs to the PP2C family.</text>
</comment>
<name>A0AAV0IPD7_9ROSI</name>
<dbReference type="PANTHER" id="PTHR12320:SF60">
    <property type="entry name" value="PROTEIN PHOSPHATASE 2C 26-RELATED"/>
    <property type="match status" value="1"/>
</dbReference>
<evidence type="ECO:0000313" key="2">
    <source>
        <dbReference type="EMBL" id="CAI0399466.1"/>
    </source>
</evidence>
<keyword evidence="1" id="KW-0378">Hydrolase</keyword>
<comment type="catalytic activity">
    <reaction evidence="1">
        <text>O-phospho-L-seryl-[protein] + H2O = L-seryl-[protein] + phosphate</text>
        <dbReference type="Rhea" id="RHEA:20629"/>
        <dbReference type="Rhea" id="RHEA-COMP:9863"/>
        <dbReference type="Rhea" id="RHEA-COMP:11604"/>
        <dbReference type="ChEBI" id="CHEBI:15377"/>
        <dbReference type="ChEBI" id="CHEBI:29999"/>
        <dbReference type="ChEBI" id="CHEBI:43474"/>
        <dbReference type="ChEBI" id="CHEBI:83421"/>
        <dbReference type="EC" id="3.1.3.16"/>
    </reaction>
</comment>